<dbReference type="Proteomes" id="UP001595932">
    <property type="component" value="Unassembled WGS sequence"/>
</dbReference>
<evidence type="ECO:0000256" key="2">
    <source>
        <dbReference type="SAM" id="Phobius"/>
    </source>
</evidence>
<gene>
    <name evidence="3" type="ORF">ACFO5U_10470</name>
</gene>
<keyword evidence="4" id="KW-1185">Reference proteome</keyword>
<keyword evidence="2" id="KW-0472">Membrane</keyword>
<feature type="transmembrane region" description="Helical" evidence="2">
    <location>
        <begin position="48"/>
        <end position="70"/>
    </location>
</feature>
<keyword evidence="2" id="KW-0812">Transmembrane</keyword>
<accession>A0ABV9ME38</accession>
<protein>
    <submittedName>
        <fullName evidence="3">Uncharacterized protein</fullName>
    </submittedName>
</protein>
<evidence type="ECO:0000256" key="1">
    <source>
        <dbReference type="SAM" id="MobiDB-lite"/>
    </source>
</evidence>
<feature type="compositionally biased region" description="Basic and acidic residues" evidence="1">
    <location>
        <begin position="1"/>
        <end position="39"/>
    </location>
</feature>
<evidence type="ECO:0000313" key="4">
    <source>
        <dbReference type="Proteomes" id="UP001595932"/>
    </source>
</evidence>
<feature type="region of interest" description="Disordered" evidence="1">
    <location>
        <begin position="1"/>
        <end position="40"/>
    </location>
</feature>
<name>A0ABV9ME38_9BACL</name>
<proteinExistence type="predicted"/>
<organism evidence="3 4">
    <name type="scientific">Planococcus dechangensis</name>
    <dbReference type="NCBI Taxonomy" id="1176255"/>
    <lineage>
        <taxon>Bacteria</taxon>
        <taxon>Bacillati</taxon>
        <taxon>Bacillota</taxon>
        <taxon>Bacilli</taxon>
        <taxon>Bacillales</taxon>
        <taxon>Caryophanaceae</taxon>
        <taxon>Planococcus</taxon>
    </lineage>
</organism>
<evidence type="ECO:0000313" key="3">
    <source>
        <dbReference type="EMBL" id="MFC4713289.1"/>
    </source>
</evidence>
<reference evidence="4" key="1">
    <citation type="journal article" date="2019" name="Int. J. Syst. Evol. Microbiol.">
        <title>The Global Catalogue of Microorganisms (GCM) 10K type strain sequencing project: providing services to taxonomists for standard genome sequencing and annotation.</title>
        <authorList>
            <consortium name="The Broad Institute Genomics Platform"/>
            <consortium name="The Broad Institute Genome Sequencing Center for Infectious Disease"/>
            <person name="Wu L."/>
            <person name="Ma J."/>
        </authorList>
    </citation>
    <scope>NUCLEOTIDE SEQUENCE [LARGE SCALE GENOMIC DNA]</scope>
    <source>
        <strain evidence="4">CGMCC 1.12151</strain>
    </source>
</reference>
<dbReference type="RefSeq" id="WP_377279008.1">
    <property type="nucleotide sequence ID" value="NZ_JBHSGL010000005.1"/>
</dbReference>
<dbReference type="EMBL" id="JBHSGL010000005">
    <property type="protein sequence ID" value="MFC4713289.1"/>
    <property type="molecule type" value="Genomic_DNA"/>
</dbReference>
<sequence>MDKDKEKQPDREQEYMKTSEKELENRSPNAEKEGLEEPRTTGYKPLQLGMIIFAIAVLVIVGFAIGFDWFGLFGTN</sequence>
<keyword evidence="2" id="KW-1133">Transmembrane helix</keyword>
<comment type="caution">
    <text evidence="3">The sequence shown here is derived from an EMBL/GenBank/DDBJ whole genome shotgun (WGS) entry which is preliminary data.</text>
</comment>